<organism evidence="1 2">
    <name type="scientific">Paraburkholderia sartisoli</name>
    <dbReference type="NCBI Taxonomy" id="83784"/>
    <lineage>
        <taxon>Bacteria</taxon>
        <taxon>Pseudomonadati</taxon>
        <taxon>Pseudomonadota</taxon>
        <taxon>Betaproteobacteria</taxon>
        <taxon>Burkholderiales</taxon>
        <taxon>Burkholderiaceae</taxon>
        <taxon>Paraburkholderia</taxon>
    </lineage>
</organism>
<dbReference type="Gene3D" id="3.90.320.10">
    <property type="match status" value="1"/>
</dbReference>
<dbReference type="STRING" id="83784.SAMN05192564_11517"/>
<evidence type="ECO:0000313" key="2">
    <source>
        <dbReference type="Proteomes" id="UP000198638"/>
    </source>
</evidence>
<keyword evidence="2" id="KW-1185">Reference proteome</keyword>
<evidence type="ECO:0000313" key="1">
    <source>
        <dbReference type="EMBL" id="SEB24768.1"/>
    </source>
</evidence>
<dbReference type="OrthoDB" id="9766061at2"/>
<accession>A0A1H4HUP3</accession>
<dbReference type="InterPro" id="IPR011604">
    <property type="entry name" value="PDDEXK-like_dom_sf"/>
</dbReference>
<reference evidence="2" key="1">
    <citation type="submission" date="2016-10" db="EMBL/GenBank/DDBJ databases">
        <authorList>
            <person name="Varghese N."/>
            <person name="Submissions S."/>
        </authorList>
    </citation>
    <scope>NUCLEOTIDE SEQUENCE [LARGE SCALE GENOMIC DNA]</scope>
    <source>
        <strain evidence="2">LMG 24000</strain>
    </source>
</reference>
<proteinExistence type="predicted"/>
<dbReference type="Proteomes" id="UP000198638">
    <property type="component" value="Unassembled WGS sequence"/>
</dbReference>
<dbReference type="Pfam" id="PF10926">
    <property type="entry name" value="DUF2800"/>
    <property type="match status" value="2"/>
</dbReference>
<dbReference type="PROSITE" id="PS51257">
    <property type="entry name" value="PROKAR_LIPOPROTEIN"/>
    <property type="match status" value="1"/>
</dbReference>
<name>A0A1H4HUP3_9BURK</name>
<dbReference type="EMBL" id="FNRQ01000015">
    <property type="protein sequence ID" value="SEB24768.1"/>
    <property type="molecule type" value="Genomic_DNA"/>
</dbReference>
<dbReference type="RefSeq" id="WP_143130481.1">
    <property type="nucleotide sequence ID" value="NZ_FNRQ01000015.1"/>
</dbReference>
<evidence type="ECO:0008006" key="3">
    <source>
        <dbReference type="Google" id="ProtNLM"/>
    </source>
</evidence>
<gene>
    <name evidence="1" type="ORF">SAMN05192564_11517</name>
</gene>
<sequence>MNAPRIEEREHALLSPSSAYTWIACKASTAAQLDQPDDSSEFADDGTASHELAKWCLDAGTDASACKASTAAQLDQPDDSSEFADDGPASHELAKWCLDAGTDASAYMGRIIKVGEREFDVDEERADYVQMYVDGVRERIHAYELTGATVTMFVEQRLSIAHITGEKGAKGTSDCVLIAVWSDGRAEICVIDLKYGRGVEVSAVENFQGMIYAEAARNEHEDFYEFASVRIVIHQPRISEKPSEWVITPDALQTWIKTVAKPAAEQAMLYVDSVDFVPLSMGDFVPGEKQCKFCKAKAVCPALAKYVTDTMSSDFESIGDAADKGQTLPVDLLTADELGTIYPALPLIESWAKAVRGRIEYELLNGNVVPGVKLVQGRRGARAWSSVDDAEALLKSMRLKQEQMYNFKVISPTQAEKLLAKESPRRWKKAEALITQRDGAPSVAPESDKRPALVIAAPADDFEAVDPVVAQYVADLENAAFGNVADLENAAFGNVVTVDEGEDLC</sequence>
<protein>
    <recommendedName>
        <fullName evidence="3">DUF2800 domain-containing protein</fullName>
    </recommendedName>
</protein>
<dbReference type="InterPro" id="IPR021229">
    <property type="entry name" value="DUF2800"/>
</dbReference>
<dbReference type="AlphaFoldDB" id="A0A1H4HUP3"/>